<dbReference type="PATRIC" id="fig|679935.3.peg.779"/>
<dbReference type="PANTHER" id="PTHR45661">
    <property type="entry name" value="SURFACE ANTIGEN"/>
    <property type="match status" value="1"/>
</dbReference>
<dbReference type="SUPFAM" id="SSF52058">
    <property type="entry name" value="L domain-like"/>
    <property type="match status" value="1"/>
</dbReference>
<sequence>MKKIALFTLVVLMICGCSEGGNEIDKQNPKEDTIELSQNKLSFDISREKQSIYVYSSRDWTLTGGAPWCTPSQSDGKDWDEVTFMVMENNEKKERSTTFLFSCGTANETLTITQRHGELIISPSKIEMDATGGEAHIEVKTTFNFEYRIDDSCKEWVMFKDTYGGTATFTVAQNESREQREGQITFYYGEFKETAIIYQAGEELLNITVDVSQKGMLETVLVDYDYAKIESLTITGELGELDFYLIRNRLPQLRNLDISASNINEIPSQAFINSKIEKCILPKGLITIGEKAFYNSLLTSILIPANVETIDQSAFQDCSRLAELKFEQGSKLTIIKGGYTSYNINCYGVFANCSALTSVEIPANVETIEAAAFKGCTNLTSVTFGRNSNLKIIKGGYDTHYEHINYGAFTDCTALKSIEIPASVEIIGVSAFFNCTQLQVVSFESNSKLKEIGGACSWEPHGAFSNCIALSAIEIPSTVTTIGVAAFYGCSNLQQITFEKPSMLNSLNEGGANSFAMGHSYGTFAKCISLTTIEIPASIERLHNPMFSGCSNLTTISFEKGSKLQYISSDISSAFAQLYKLTTFDASACTQLESIGKKTFSNNPNLTSIIIGAVIPPKCTEQAFGEMNPNCVLKVPSESLSAYKTADGWKTFSSIMGF</sequence>
<dbReference type="InterPro" id="IPR026906">
    <property type="entry name" value="LRR_5"/>
</dbReference>
<evidence type="ECO:0000313" key="3">
    <source>
        <dbReference type="Proteomes" id="UP000006052"/>
    </source>
</evidence>
<dbReference type="InterPro" id="IPR013783">
    <property type="entry name" value="Ig-like_fold"/>
</dbReference>
<dbReference type="RefSeq" id="WP_014774898.1">
    <property type="nucleotide sequence ID" value="NC_018011.1"/>
</dbReference>
<dbReference type="Pfam" id="PF13306">
    <property type="entry name" value="LRR_5"/>
    <property type="match status" value="3"/>
</dbReference>
<dbReference type="InterPro" id="IPR024361">
    <property type="entry name" value="BACON"/>
</dbReference>
<reference evidence="3" key="1">
    <citation type="journal article" date="2013" name="Stand. Genomic Sci.">
        <title>Complete genome sequence of the bile-resistant pigment-producing anaerobe Alistipes finegoldii type strain (AHN2437(T)).</title>
        <authorList>
            <person name="Mavromatis K."/>
            <person name="Stackebrandt E."/>
            <person name="Munk C."/>
            <person name="Lapidus A."/>
            <person name="Nolan M."/>
            <person name="Lucas S."/>
            <person name="Hammon N."/>
            <person name="Deshpande S."/>
            <person name="Cheng J.F."/>
            <person name="Tapia R."/>
            <person name="Goodwin L.A."/>
            <person name="Pitluck S."/>
            <person name="Liolios K."/>
            <person name="Pagani I."/>
            <person name="Ivanova N."/>
            <person name="Mikhailova N."/>
            <person name="Huntemann M."/>
            <person name="Pati A."/>
            <person name="Chen A."/>
            <person name="Palaniappan K."/>
            <person name="Land M."/>
            <person name="Hauser L."/>
            <person name="Rohde M."/>
            <person name="Gronow S."/>
            <person name="Goker M."/>
            <person name="Detter J.C."/>
            <person name="Bristow J."/>
            <person name="Eisen J.A."/>
            <person name="Markowitz V."/>
            <person name="Hugenholtz P."/>
            <person name="Kyrpides N.C."/>
            <person name="Klenk H.P."/>
            <person name="Woyke T."/>
        </authorList>
    </citation>
    <scope>NUCLEOTIDE SEQUENCE</scope>
    <source>
        <strain evidence="3">DSM 17242 / JCM 16770 / AHN 2437 / CCUG 46020 / CIP 107999</strain>
    </source>
</reference>
<protein>
    <recommendedName>
        <fullName evidence="1">BACON domain-containing protein</fullName>
    </recommendedName>
</protein>
<dbReference type="HOGENOM" id="CLU_423706_0_0_10"/>
<dbReference type="InterPro" id="IPR032675">
    <property type="entry name" value="LRR_dom_sf"/>
</dbReference>
<dbReference type="PROSITE" id="PS51257">
    <property type="entry name" value="PROKAR_LIPOPROTEIN"/>
    <property type="match status" value="1"/>
</dbReference>
<dbReference type="Proteomes" id="UP000006052">
    <property type="component" value="Chromosome"/>
</dbReference>
<dbReference type="Gene3D" id="3.80.10.10">
    <property type="entry name" value="Ribonuclease Inhibitor"/>
    <property type="match status" value="1"/>
</dbReference>
<name>I3YJQ2_ALIFI</name>
<organism evidence="2 3">
    <name type="scientific">Alistipes finegoldii (strain DSM 17242 / JCM 16770 / CCUG 46020 / CIP 107999 / KCTC 15236 / AHN 2437)</name>
    <dbReference type="NCBI Taxonomy" id="679935"/>
    <lineage>
        <taxon>Bacteria</taxon>
        <taxon>Pseudomonadati</taxon>
        <taxon>Bacteroidota</taxon>
        <taxon>Bacteroidia</taxon>
        <taxon>Bacteroidales</taxon>
        <taxon>Rikenellaceae</taxon>
        <taxon>Alistipes</taxon>
    </lineage>
</organism>
<evidence type="ECO:0000259" key="1">
    <source>
        <dbReference type="Pfam" id="PF13004"/>
    </source>
</evidence>
<dbReference type="Pfam" id="PF13004">
    <property type="entry name" value="BACON"/>
    <property type="match status" value="2"/>
</dbReference>
<feature type="domain" description="BACON" evidence="1">
    <location>
        <begin position="59"/>
        <end position="114"/>
    </location>
</feature>
<evidence type="ECO:0000313" key="2">
    <source>
        <dbReference type="EMBL" id="AFL77220.1"/>
    </source>
</evidence>
<dbReference type="KEGG" id="afd:Alfi_0849"/>
<feature type="domain" description="BACON" evidence="1">
    <location>
        <begin position="153"/>
        <end position="200"/>
    </location>
</feature>
<dbReference type="Gene3D" id="2.60.40.10">
    <property type="entry name" value="Immunoglobulins"/>
    <property type="match status" value="2"/>
</dbReference>
<dbReference type="PANTHER" id="PTHR45661:SF3">
    <property type="entry name" value="IG-LIKE DOMAIN-CONTAINING PROTEIN"/>
    <property type="match status" value="1"/>
</dbReference>
<dbReference type="CDD" id="cd14948">
    <property type="entry name" value="BACON"/>
    <property type="match status" value="2"/>
</dbReference>
<dbReference type="eggNOG" id="COG4886">
    <property type="taxonomic scope" value="Bacteria"/>
</dbReference>
<accession>I3YJQ2</accession>
<dbReference type="STRING" id="679935.Alfi_0849"/>
<proteinExistence type="predicted"/>
<dbReference type="Gene3D" id="3.40.50.12480">
    <property type="match status" value="5"/>
</dbReference>
<dbReference type="InterPro" id="IPR053139">
    <property type="entry name" value="Surface_bspA-like"/>
</dbReference>
<gene>
    <name evidence="2" type="ordered locus">Alfi_0849</name>
</gene>
<dbReference type="EMBL" id="CP003274">
    <property type="protein sequence ID" value="AFL77220.1"/>
    <property type="molecule type" value="Genomic_DNA"/>
</dbReference>
<dbReference type="AlphaFoldDB" id="I3YJQ2"/>